<proteinExistence type="predicted"/>
<accession>A0A0B2SND5</accession>
<dbReference type="AlphaFoldDB" id="A0A0B2SND5"/>
<organism evidence="1">
    <name type="scientific">Glycine soja</name>
    <name type="common">Wild soybean</name>
    <dbReference type="NCBI Taxonomy" id="3848"/>
    <lineage>
        <taxon>Eukaryota</taxon>
        <taxon>Viridiplantae</taxon>
        <taxon>Streptophyta</taxon>
        <taxon>Embryophyta</taxon>
        <taxon>Tracheophyta</taxon>
        <taxon>Spermatophyta</taxon>
        <taxon>Magnoliopsida</taxon>
        <taxon>eudicotyledons</taxon>
        <taxon>Gunneridae</taxon>
        <taxon>Pentapetalae</taxon>
        <taxon>rosids</taxon>
        <taxon>fabids</taxon>
        <taxon>Fabales</taxon>
        <taxon>Fabaceae</taxon>
        <taxon>Papilionoideae</taxon>
        <taxon>50 kb inversion clade</taxon>
        <taxon>NPAAA clade</taxon>
        <taxon>indigoferoid/millettioid clade</taxon>
        <taxon>Phaseoleae</taxon>
        <taxon>Glycine</taxon>
        <taxon>Glycine subgen. Soja</taxon>
    </lineage>
</organism>
<dbReference type="Proteomes" id="UP000053555">
    <property type="component" value="Unassembled WGS sequence"/>
</dbReference>
<name>A0A0B2SND5_GLYSO</name>
<dbReference type="EMBL" id="KN641517">
    <property type="protein sequence ID" value="KHN46064.1"/>
    <property type="molecule type" value="Genomic_DNA"/>
</dbReference>
<reference evidence="1" key="1">
    <citation type="submission" date="2014-07" db="EMBL/GenBank/DDBJ databases">
        <title>Identification of a novel salt tolerance gene in wild soybean by whole-genome sequencing.</title>
        <authorList>
            <person name="Lam H.-M."/>
            <person name="Qi X."/>
            <person name="Li M.-W."/>
            <person name="Liu X."/>
            <person name="Xie M."/>
            <person name="Ni M."/>
            <person name="Xu X."/>
        </authorList>
    </citation>
    <scope>NUCLEOTIDE SEQUENCE [LARGE SCALE GENOMIC DNA]</scope>
    <source>
        <tissue evidence="1">Root</tissue>
    </source>
</reference>
<evidence type="ECO:0000313" key="1">
    <source>
        <dbReference type="EMBL" id="KHN46064.1"/>
    </source>
</evidence>
<sequence length="73" mass="8524">MPSDPVWNYRGNLLKMLELVVFHRWSKPLCSLLFSGETYIDPLLKTSCQNKVTKLEGNFHRGAKRRKLTSILF</sequence>
<gene>
    <name evidence="1" type="ORF">glysoja_030065</name>
</gene>
<protein>
    <submittedName>
        <fullName evidence="1">Uncharacterized protein</fullName>
    </submittedName>
</protein>